<dbReference type="InterPro" id="IPR012938">
    <property type="entry name" value="Glc/Sorbosone_DH"/>
</dbReference>
<dbReference type="EC" id="1.1.5.-" evidence="4"/>
<dbReference type="Proteomes" id="UP001172721">
    <property type="component" value="Unassembled WGS sequence"/>
</dbReference>
<comment type="caution">
    <text evidence="4">The sequence shown here is derived from an EMBL/GenBank/DDBJ whole genome shotgun (WGS) entry which is preliminary data.</text>
</comment>
<sequence length="347" mass="38820">MYRFCLMMLLIMTATACSSEEAGKKEKRTQEKTKILAQNLNVPWQLDFYNGETYISERTGMMTKVTGQGKKIPVSLTLSKKVLSEGEGGFLGFVFDPEAGENHRAYAYYTYREKGKVYNRIISLKTGQDSLKEERVLLEKIPGGSIHNGGRIKFGPDGKLYATTGDSGDDSLAQEKDSLGGKILRMNADGSIPKDNPFTDSYVYSYGHRNPQGLAWEGKKMFSSEHGSTNYDEINVIKAGKNYGWPVIKGDESKENMEKPLLHSDRETWAPSGIAVKDSKIYIASLRGEKIFRVNTSGKQMETVASNYGRLRDVQVHNGSLYFITNNKDGRGTPKKNDDKMLEMSSF</sequence>
<dbReference type="InterPro" id="IPR011042">
    <property type="entry name" value="6-blade_b-propeller_TolB-like"/>
</dbReference>
<organism evidence="4 5">
    <name type="scientific">Fictibacillus fluitans</name>
    <dbReference type="NCBI Taxonomy" id="3058422"/>
    <lineage>
        <taxon>Bacteria</taxon>
        <taxon>Bacillati</taxon>
        <taxon>Bacillota</taxon>
        <taxon>Bacilli</taxon>
        <taxon>Bacillales</taxon>
        <taxon>Fictibacillaceae</taxon>
        <taxon>Fictibacillus</taxon>
    </lineage>
</organism>
<feature type="compositionally biased region" description="Basic and acidic residues" evidence="1">
    <location>
        <begin position="328"/>
        <end position="347"/>
    </location>
</feature>
<dbReference type="InterPro" id="IPR011041">
    <property type="entry name" value="Quinoprot_gluc/sorb_DH_b-prop"/>
</dbReference>
<reference evidence="4" key="1">
    <citation type="submission" date="2023-07" db="EMBL/GenBank/DDBJ databases">
        <title>Fictibacillus sp. isolated from freshwater pond.</title>
        <authorList>
            <person name="Kirdat K."/>
            <person name="Bhat A."/>
            <person name="Mourya A."/>
            <person name="Yadav A."/>
        </authorList>
    </citation>
    <scope>NUCLEOTIDE SEQUENCE</scope>
    <source>
        <strain evidence="4">NE201</strain>
    </source>
</reference>
<evidence type="ECO:0000313" key="5">
    <source>
        <dbReference type="Proteomes" id="UP001172721"/>
    </source>
</evidence>
<evidence type="ECO:0000256" key="1">
    <source>
        <dbReference type="SAM" id="MobiDB-lite"/>
    </source>
</evidence>
<dbReference type="PANTHER" id="PTHR19328:SF13">
    <property type="entry name" value="HIPL1 PROTEIN"/>
    <property type="match status" value="1"/>
</dbReference>
<accession>A0ABT8HXR5</accession>
<name>A0ABT8HXR5_9BACL</name>
<keyword evidence="2" id="KW-0732">Signal</keyword>
<proteinExistence type="predicted"/>
<dbReference type="Gene3D" id="2.120.10.30">
    <property type="entry name" value="TolB, C-terminal domain"/>
    <property type="match status" value="1"/>
</dbReference>
<evidence type="ECO:0000256" key="2">
    <source>
        <dbReference type="SAM" id="SignalP"/>
    </source>
</evidence>
<feature type="domain" description="Glucose/Sorbosone dehydrogenase" evidence="3">
    <location>
        <begin position="40"/>
        <end position="331"/>
    </location>
</feature>
<evidence type="ECO:0000259" key="3">
    <source>
        <dbReference type="Pfam" id="PF07995"/>
    </source>
</evidence>
<dbReference type="SUPFAM" id="SSF50952">
    <property type="entry name" value="Soluble quinoprotein glucose dehydrogenase"/>
    <property type="match status" value="1"/>
</dbReference>
<dbReference type="Pfam" id="PF07995">
    <property type="entry name" value="GSDH"/>
    <property type="match status" value="1"/>
</dbReference>
<feature type="signal peptide" evidence="2">
    <location>
        <begin position="1"/>
        <end position="16"/>
    </location>
</feature>
<protein>
    <submittedName>
        <fullName evidence="4">PQQ-dependent sugar dehydrogenase</fullName>
        <ecNumber evidence="4">1.1.5.-</ecNumber>
    </submittedName>
</protein>
<dbReference type="EMBL" id="JAUHTR010000007">
    <property type="protein sequence ID" value="MDN4525568.1"/>
    <property type="molecule type" value="Genomic_DNA"/>
</dbReference>
<feature type="region of interest" description="Disordered" evidence="1">
    <location>
        <begin position="327"/>
        <end position="347"/>
    </location>
</feature>
<dbReference type="RefSeq" id="WP_301166603.1">
    <property type="nucleotide sequence ID" value="NZ_JAUHTR010000007.1"/>
</dbReference>
<dbReference type="PROSITE" id="PS51257">
    <property type="entry name" value="PROKAR_LIPOPROTEIN"/>
    <property type="match status" value="1"/>
</dbReference>
<evidence type="ECO:0000313" key="4">
    <source>
        <dbReference type="EMBL" id="MDN4525568.1"/>
    </source>
</evidence>
<feature type="chain" id="PRO_5045055049" evidence="2">
    <location>
        <begin position="17"/>
        <end position="347"/>
    </location>
</feature>
<keyword evidence="5" id="KW-1185">Reference proteome</keyword>
<dbReference type="GO" id="GO:0016491">
    <property type="term" value="F:oxidoreductase activity"/>
    <property type="evidence" value="ECO:0007669"/>
    <property type="project" value="UniProtKB-KW"/>
</dbReference>
<keyword evidence="4" id="KW-0560">Oxidoreductase</keyword>
<gene>
    <name evidence="4" type="ORF">QYB97_13875</name>
</gene>
<dbReference type="PANTHER" id="PTHR19328">
    <property type="entry name" value="HEDGEHOG-INTERACTING PROTEIN"/>
    <property type="match status" value="1"/>
</dbReference>